<sequence length="194" mass="23301">MKNEMREKIKDFYENQKFARITRKVADDWDELSRGYIVDFSNDFVVIQECDDFRLLGFNILLIKDFKQIRHNNNDKYYDKIMLLENEKKNIGIKTKVDLTDWKSIFQSLRKNKKNVVVECENPEIDSFTIGPIKRISDKSVFIQYFNATGFLDEKPTKIEFKNITKIMFDDRYVDIFSKYTRERKKKKTTANNV</sequence>
<evidence type="ECO:0000313" key="1">
    <source>
        <dbReference type="EMBL" id="TYA56793.1"/>
    </source>
</evidence>
<dbReference type="AlphaFoldDB" id="A0A5D0GCP4"/>
<dbReference type="EMBL" id="VSFC01000028">
    <property type="protein sequence ID" value="TYA56793.1"/>
    <property type="molecule type" value="Genomic_DNA"/>
</dbReference>
<evidence type="ECO:0000313" key="2">
    <source>
        <dbReference type="Proteomes" id="UP000324550"/>
    </source>
</evidence>
<dbReference type="OrthoDB" id="7173027at2"/>
<proteinExistence type="predicted"/>
<accession>A0A5D0GCP4</accession>
<comment type="caution">
    <text evidence="1">The sequence shown here is derived from an EMBL/GenBank/DDBJ whole genome shotgun (WGS) entry which is preliminary data.</text>
</comment>
<dbReference type="RefSeq" id="WP_148454212.1">
    <property type="nucleotide sequence ID" value="NZ_VSFC01000028.1"/>
</dbReference>
<organism evidence="1 2">
    <name type="scientific">Formosa maritima</name>
    <dbReference type="NCBI Taxonomy" id="2592046"/>
    <lineage>
        <taxon>Bacteria</taxon>
        <taxon>Pseudomonadati</taxon>
        <taxon>Bacteroidota</taxon>
        <taxon>Flavobacteriia</taxon>
        <taxon>Flavobacteriales</taxon>
        <taxon>Flavobacteriaceae</taxon>
        <taxon>Formosa</taxon>
    </lineage>
</organism>
<dbReference type="Proteomes" id="UP000324550">
    <property type="component" value="Unassembled WGS sequence"/>
</dbReference>
<name>A0A5D0GCP4_9FLAO</name>
<keyword evidence="2" id="KW-1185">Reference proteome</keyword>
<protein>
    <submittedName>
        <fullName evidence="1">Uncharacterized protein</fullName>
    </submittedName>
</protein>
<reference evidence="1 2" key="1">
    <citation type="submission" date="2019-08" db="EMBL/GenBank/DDBJ databases">
        <title>Formosa sediminis sp. nov., isolated from marine sediment.</title>
        <authorList>
            <person name="Cao W.R."/>
        </authorList>
    </citation>
    <scope>NUCLEOTIDE SEQUENCE [LARGE SCALE GENOMIC DNA]</scope>
    <source>
        <strain evidence="1 2">1494</strain>
    </source>
</reference>
<gene>
    <name evidence="1" type="ORF">FVF61_05555</name>
</gene>